<dbReference type="SUPFAM" id="SSF81301">
    <property type="entry name" value="Nucleotidyltransferase"/>
    <property type="match status" value="1"/>
</dbReference>
<reference evidence="3 4" key="1">
    <citation type="submission" date="2014-03" db="EMBL/GenBank/DDBJ databases">
        <title>Genomics of Bifidobacteria.</title>
        <authorList>
            <person name="Ventura M."/>
            <person name="Milani C."/>
            <person name="Lugli G.A."/>
        </authorList>
    </citation>
    <scope>NUCLEOTIDE SEQUENCE [LARGE SCALE GENOMIC DNA]</scope>
    <source>
        <strain evidence="3 4">DSM 22766</strain>
    </source>
</reference>
<dbReference type="EC" id="2.7.6.5" evidence="3"/>
<evidence type="ECO:0000313" key="3">
    <source>
        <dbReference type="EMBL" id="KFI40149.1"/>
    </source>
</evidence>
<dbReference type="Gene3D" id="3.30.460.10">
    <property type="entry name" value="Beta Polymerase, domain 2"/>
    <property type="match status" value="1"/>
</dbReference>
<sequence length="288" mass="33254">MGRLHNGMSWSTVAVGEPGRPRTIWEANVILERGSAINTSELRQRLAALDEEHKAQLTTDDIIEFVDLMQVYEGAMREISTKLEVLDSEFQVQFSHNPIHHMERRLKSPNSLIGKLERRQLPITVESVRDHIFDVAGVRVICNYRDDVYSVSRYLSDQSDIQVLRVKDYIRGPKQNGYRSLHIIYAVPVFLTSGPHYTPVEVQFRTIAMDYWASLEHQLRYKSDLPDSRLAEHSQTLLDCARSLQNIEVQMQSIHRDISGSPQEQEGDDERLERLRSEGKEQRRAATE</sequence>
<dbReference type="Gene3D" id="1.10.287.860">
    <property type="entry name" value="Nucleotidyltransferase"/>
    <property type="match status" value="1"/>
</dbReference>
<dbReference type="STRING" id="1437605.AB656_02860"/>
<accession>A0A086Z0U9</accession>
<dbReference type="PANTHER" id="PTHR47837">
    <property type="entry name" value="GTP PYROPHOSPHOKINASE YJBM"/>
    <property type="match status" value="1"/>
</dbReference>
<dbReference type="SMART" id="SM00954">
    <property type="entry name" value="RelA_SpoT"/>
    <property type="match status" value="1"/>
</dbReference>
<dbReference type="eggNOG" id="COG2357">
    <property type="taxonomic scope" value="Bacteria"/>
</dbReference>
<evidence type="ECO:0000313" key="4">
    <source>
        <dbReference type="Proteomes" id="UP000029015"/>
    </source>
</evidence>
<keyword evidence="4" id="KW-1185">Reference proteome</keyword>
<dbReference type="PANTHER" id="PTHR47837:SF2">
    <property type="entry name" value="GTP PYROPHOSPHOKINASE YWAC"/>
    <property type="match status" value="1"/>
</dbReference>
<proteinExistence type="predicted"/>
<feature type="domain" description="RelA/SpoT" evidence="2">
    <location>
        <begin position="104"/>
        <end position="227"/>
    </location>
</feature>
<evidence type="ECO:0000259" key="2">
    <source>
        <dbReference type="SMART" id="SM00954"/>
    </source>
</evidence>
<keyword evidence="3" id="KW-0808">Transferase</keyword>
<dbReference type="AlphaFoldDB" id="A0A086Z0U9"/>
<dbReference type="GO" id="GO:0008728">
    <property type="term" value="F:GTP diphosphokinase activity"/>
    <property type="evidence" value="ECO:0007669"/>
    <property type="project" value="UniProtKB-EC"/>
</dbReference>
<dbReference type="InterPro" id="IPR043519">
    <property type="entry name" value="NT_sf"/>
</dbReference>
<dbReference type="GO" id="GO:0016301">
    <property type="term" value="F:kinase activity"/>
    <property type="evidence" value="ECO:0007669"/>
    <property type="project" value="UniProtKB-KW"/>
</dbReference>
<organism evidence="3 4">
    <name type="scientific">Bifidobacterium actinocoloniiforme DSM 22766</name>
    <dbReference type="NCBI Taxonomy" id="1437605"/>
    <lineage>
        <taxon>Bacteria</taxon>
        <taxon>Bacillati</taxon>
        <taxon>Actinomycetota</taxon>
        <taxon>Actinomycetes</taxon>
        <taxon>Bifidobacteriales</taxon>
        <taxon>Bifidobacteriaceae</taxon>
        <taxon>Bifidobacterium</taxon>
    </lineage>
</organism>
<comment type="caution">
    <text evidence="3">The sequence shown here is derived from an EMBL/GenBank/DDBJ whole genome shotgun (WGS) entry which is preliminary data.</text>
</comment>
<gene>
    <name evidence="3" type="ORF">BACT_0851</name>
</gene>
<protein>
    <submittedName>
        <fullName evidence="3">GTP-pyrophosphokinase</fullName>
        <ecNumber evidence="3">2.7.6.5</ecNumber>
    </submittedName>
</protein>
<dbReference type="Proteomes" id="UP000029015">
    <property type="component" value="Unassembled WGS sequence"/>
</dbReference>
<dbReference type="EMBL" id="JGYK01000001">
    <property type="protein sequence ID" value="KFI40149.1"/>
    <property type="molecule type" value="Genomic_DNA"/>
</dbReference>
<keyword evidence="3" id="KW-0418">Kinase</keyword>
<dbReference type="GO" id="GO:0015969">
    <property type="term" value="P:guanosine tetraphosphate metabolic process"/>
    <property type="evidence" value="ECO:0007669"/>
    <property type="project" value="InterPro"/>
</dbReference>
<feature type="compositionally biased region" description="Basic and acidic residues" evidence="1">
    <location>
        <begin position="271"/>
        <end position="288"/>
    </location>
</feature>
<dbReference type="CDD" id="cd05399">
    <property type="entry name" value="NT_Rel-Spo_like"/>
    <property type="match status" value="1"/>
</dbReference>
<feature type="region of interest" description="Disordered" evidence="1">
    <location>
        <begin position="255"/>
        <end position="288"/>
    </location>
</feature>
<evidence type="ECO:0000256" key="1">
    <source>
        <dbReference type="SAM" id="MobiDB-lite"/>
    </source>
</evidence>
<dbReference type="Pfam" id="PF04607">
    <property type="entry name" value="RelA_SpoT"/>
    <property type="match status" value="1"/>
</dbReference>
<dbReference type="InterPro" id="IPR007685">
    <property type="entry name" value="RelA_SpoT"/>
</dbReference>
<dbReference type="InterPro" id="IPR052366">
    <property type="entry name" value="GTP_Pyrophosphokinase"/>
</dbReference>
<name>A0A086Z0U9_9BIFI</name>